<dbReference type="EMBL" id="JAAIUO010000006">
    <property type="protein sequence ID" value="NSK15043.1"/>
    <property type="molecule type" value="Genomic_DNA"/>
</dbReference>
<keyword evidence="7" id="KW-1003">Cell membrane</keyword>
<protein>
    <recommendedName>
        <fullName evidence="4">Probable multidrug resistance protein NorM</fullName>
    </recommendedName>
    <alternativeName>
        <fullName evidence="12">Multidrug-efflux transporter</fullName>
    </alternativeName>
</protein>
<feature type="transmembrane region" description="Helical" evidence="13">
    <location>
        <begin position="389"/>
        <end position="410"/>
    </location>
</feature>
<dbReference type="AlphaFoldDB" id="A0A850HMA7"/>
<feature type="transmembrane region" description="Helical" evidence="13">
    <location>
        <begin position="246"/>
        <end position="268"/>
    </location>
</feature>
<dbReference type="PANTHER" id="PTHR43298">
    <property type="entry name" value="MULTIDRUG RESISTANCE PROTEIN NORM-RELATED"/>
    <property type="match status" value="1"/>
</dbReference>
<comment type="function">
    <text evidence="1">Multidrug efflux pump.</text>
</comment>
<dbReference type="EMBL" id="JAAITX010000006">
    <property type="protein sequence ID" value="NVH58817.1"/>
    <property type="molecule type" value="Genomic_DNA"/>
</dbReference>
<evidence type="ECO:0000256" key="7">
    <source>
        <dbReference type="ARBA" id="ARBA00022475"/>
    </source>
</evidence>
<name>A0A850HMA7_9FIRM</name>
<keyword evidence="9 13" id="KW-1133">Transmembrane helix</keyword>
<sequence length="450" mass="49188">MNTTYKTKNQITEGVIWKQLLIFFFPIMVGTLFQQLYNTVDAIIVGRFVGKQALASVGGSSAVLTNFVIEFFTGLSAGATVVISQFYGARDLKRLSKGLHTAYAFSIAASILISVVGWFATPSLLHLLKTPADVIPDSILYLRIYFLGIIFTLIYNMGSSIMRAVGDSRRPLMYLVVCCVINIVLDIVLVIGFRMGIAGAAIATVISQGVSAVLVTRALMYSYGILKLELRAIRFHASLLKAELRIGIPGGIQSFGYSISNIIIQAVINDFGTDTAAAWAAYGKMDAIFWTVCGAFGIAITTFAGQNFGAGRYDRIKKSVRVCLGMALGVGGSLILFLFVFCRPLYHVFTTDQAVIDIGVFMLRMIIPSYVIFIFVEVFSGALRGIGDVLIPSAMTLGGVLLVRMVWVLVVTPMTGELSTLLYSYPLAWGATAILLVPYYFYRRKKVLNR</sequence>
<dbReference type="Proteomes" id="UP000701680">
    <property type="component" value="Unassembled WGS sequence"/>
</dbReference>
<dbReference type="GO" id="GO:0042910">
    <property type="term" value="F:xenobiotic transmembrane transporter activity"/>
    <property type="evidence" value="ECO:0007669"/>
    <property type="project" value="InterPro"/>
</dbReference>
<evidence type="ECO:0000256" key="12">
    <source>
        <dbReference type="ARBA" id="ARBA00031636"/>
    </source>
</evidence>
<gene>
    <name evidence="15" type="ORF">G5A66_09210</name>
    <name evidence="14" type="ORF">G5A75_09230</name>
</gene>
<reference evidence="15" key="2">
    <citation type="submission" date="2020-02" db="EMBL/GenBank/DDBJ databases">
        <authorList>
            <person name="Littmann E."/>
            <person name="Sorbara M."/>
        </authorList>
    </citation>
    <scope>NUCLEOTIDE SEQUENCE</scope>
    <source>
        <strain evidence="15">MSK.17.11</strain>
        <strain evidence="14">MSK.17.38</strain>
    </source>
</reference>
<dbReference type="InterPro" id="IPR050222">
    <property type="entry name" value="MATE_MdtK"/>
</dbReference>
<feature type="transmembrane region" description="Helical" evidence="13">
    <location>
        <begin position="288"/>
        <end position="310"/>
    </location>
</feature>
<evidence type="ECO:0000313" key="14">
    <source>
        <dbReference type="EMBL" id="NSK15043.1"/>
    </source>
</evidence>
<feature type="transmembrane region" description="Helical" evidence="13">
    <location>
        <begin position="20"/>
        <end position="37"/>
    </location>
</feature>
<evidence type="ECO:0000256" key="11">
    <source>
        <dbReference type="ARBA" id="ARBA00023136"/>
    </source>
</evidence>
<dbReference type="GO" id="GO:0006811">
    <property type="term" value="P:monoatomic ion transport"/>
    <property type="evidence" value="ECO:0007669"/>
    <property type="project" value="UniProtKB-KW"/>
</dbReference>
<keyword evidence="10" id="KW-0406">Ion transport</keyword>
<comment type="caution">
    <text evidence="15">The sequence shown here is derived from an EMBL/GenBank/DDBJ whole genome shotgun (WGS) entry which is preliminary data.</text>
</comment>
<dbReference type="InterPro" id="IPR048279">
    <property type="entry name" value="MdtK-like"/>
</dbReference>
<feature type="transmembrane region" description="Helical" evidence="13">
    <location>
        <begin position="361"/>
        <end position="382"/>
    </location>
</feature>
<feature type="transmembrane region" description="Helical" evidence="13">
    <location>
        <begin position="67"/>
        <end position="89"/>
    </location>
</feature>
<dbReference type="CDD" id="cd13138">
    <property type="entry name" value="MATE_yoeA_like"/>
    <property type="match status" value="1"/>
</dbReference>
<dbReference type="InterPro" id="IPR002528">
    <property type="entry name" value="MATE_fam"/>
</dbReference>
<comment type="similarity">
    <text evidence="3">Belongs to the multi antimicrobial extrusion (MATE) (TC 2.A.66.1) family.</text>
</comment>
<evidence type="ECO:0000256" key="8">
    <source>
        <dbReference type="ARBA" id="ARBA00022692"/>
    </source>
</evidence>
<comment type="subcellular location">
    <subcellularLocation>
        <location evidence="2">Cell membrane</location>
        <topology evidence="2">Multi-pass membrane protein</topology>
    </subcellularLocation>
</comment>
<dbReference type="Pfam" id="PF01554">
    <property type="entry name" value="MatE"/>
    <property type="match status" value="2"/>
</dbReference>
<feature type="transmembrane region" description="Helical" evidence="13">
    <location>
        <begin position="171"/>
        <end position="191"/>
    </location>
</feature>
<organism evidence="15 16">
    <name type="scientific">Dorea phocaeensis</name>
    <dbReference type="NCBI Taxonomy" id="2040291"/>
    <lineage>
        <taxon>Bacteria</taxon>
        <taxon>Bacillati</taxon>
        <taxon>Bacillota</taxon>
        <taxon>Clostridia</taxon>
        <taxon>Lachnospirales</taxon>
        <taxon>Lachnospiraceae</taxon>
        <taxon>Dorea</taxon>
    </lineage>
</organism>
<feature type="transmembrane region" description="Helical" evidence="13">
    <location>
        <begin position="422"/>
        <end position="442"/>
    </location>
</feature>
<evidence type="ECO:0000313" key="15">
    <source>
        <dbReference type="EMBL" id="NVH58817.1"/>
    </source>
</evidence>
<keyword evidence="16" id="KW-1185">Reference proteome</keyword>
<dbReference type="NCBIfam" id="TIGR00797">
    <property type="entry name" value="matE"/>
    <property type="match status" value="1"/>
</dbReference>
<keyword evidence="5" id="KW-0813">Transport</keyword>
<feature type="transmembrane region" description="Helical" evidence="13">
    <location>
        <begin position="101"/>
        <end position="120"/>
    </location>
</feature>
<proteinExistence type="inferred from homology"/>
<evidence type="ECO:0000256" key="10">
    <source>
        <dbReference type="ARBA" id="ARBA00023065"/>
    </source>
</evidence>
<dbReference type="GO" id="GO:0005886">
    <property type="term" value="C:plasma membrane"/>
    <property type="evidence" value="ECO:0007669"/>
    <property type="project" value="UniProtKB-SubCell"/>
</dbReference>
<reference evidence="16 17" key="1">
    <citation type="journal article" date="2020" name="Cell Host Microbe">
        <title>Functional and Genomic Variation between Human-Derived Isolates of Lachnospiraceae Reveals Inter- and Intra-Species Diversity.</title>
        <authorList>
            <person name="Sorbara M.T."/>
            <person name="Littmann E.R."/>
            <person name="Fontana E."/>
            <person name="Moody T.U."/>
            <person name="Kohout C.E."/>
            <person name="Gjonbalaj M."/>
            <person name="Eaton V."/>
            <person name="Seok R."/>
            <person name="Leiner I.M."/>
            <person name="Pamer E.G."/>
        </authorList>
    </citation>
    <scope>NUCLEOTIDE SEQUENCE [LARGE SCALE GENOMIC DNA]</scope>
    <source>
        <strain evidence="15 16">MSK.17.11</strain>
        <strain evidence="14 17">MSK.17.38</strain>
    </source>
</reference>
<dbReference type="RefSeq" id="WP_173814878.1">
    <property type="nucleotide sequence ID" value="NZ_JAAITX010000006.1"/>
</dbReference>
<feature type="transmembrane region" description="Helical" evidence="13">
    <location>
        <begin position="322"/>
        <end position="341"/>
    </location>
</feature>
<dbReference type="PIRSF" id="PIRSF006603">
    <property type="entry name" value="DinF"/>
    <property type="match status" value="1"/>
</dbReference>
<evidence type="ECO:0000256" key="3">
    <source>
        <dbReference type="ARBA" id="ARBA00010199"/>
    </source>
</evidence>
<feature type="transmembrane region" description="Helical" evidence="13">
    <location>
        <begin position="140"/>
        <end position="159"/>
    </location>
</feature>
<evidence type="ECO:0000256" key="5">
    <source>
        <dbReference type="ARBA" id="ARBA00022448"/>
    </source>
</evidence>
<evidence type="ECO:0000313" key="17">
    <source>
        <dbReference type="Proteomes" id="UP000701680"/>
    </source>
</evidence>
<evidence type="ECO:0000256" key="2">
    <source>
        <dbReference type="ARBA" id="ARBA00004651"/>
    </source>
</evidence>
<feature type="transmembrane region" description="Helical" evidence="13">
    <location>
        <begin position="197"/>
        <end position="226"/>
    </location>
</feature>
<evidence type="ECO:0000256" key="1">
    <source>
        <dbReference type="ARBA" id="ARBA00003408"/>
    </source>
</evidence>
<accession>A0A850HMA7</accession>
<evidence type="ECO:0000256" key="13">
    <source>
        <dbReference type="SAM" id="Phobius"/>
    </source>
</evidence>
<keyword evidence="8 13" id="KW-0812">Transmembrane</keyword>
<evidence type="ECO:0000313" key="16">
    <source>
        <dbReference type="Proteomes" id="UP000528555"/>
    </source>
</evidence>
<keyword evidence="6" id="KW-0050">Antiport</keyword>
<evidence type="ECO:0000256" key="9">
    <source>
        <dbReference type="ARBA" id="ARBA00022989"/>
    </source>
</evidence>
<dbReference type="PANTHER" id="PTHR43298:SF2">
    <property type="entry name" value="FMN_FAD EXPORTER YEEO-RELATED"/>
    <property type="match status" value="1"/>
</dbReference>
<dbReference type="Proteomes" id="UP000528555">
    <property type="component" value="Unassembled WGS sequence"/>
</dbReference>
<keyword evidence="11 13" id="KW-0472">Membrane</keyword>
<dbReference type="GO" id="GO:0015297">
    <property type="term" value="F:antiporter activity"/>
    <property type="evidence" value="ECO:0007669"/>
    <property type="project" value="UniProtKB-KW"/>
</dbReference>
<evidence type="ECO:0000256" key="4">
    <source>
        <dbReference type="ARBA" id="ARBA00020268"/>
    </source>
</evidence>
<evidence type="ECO:0000256" key="6">
    <source>
        <dbReference type="ARBA" id="ARBA00022449"/>
    </source>
</evidence>